<evidence type="ECO:0000256" key="2">
    <source>
        <dbReference type="SAM" id="Phobius"/>
    </source>
</evidence>
<evidence type="ECO:0000313" key="3">
    <source>
        <dbReference type="EMBL" id="GAA0372275.1"/>
    </source>
</evidence>
<dbReference type="InterPro" id="IPR027417">
    <property type="entry name" value="P-loop_NTPase"/>
</dbReference>
<proteinExistence type="predicted"/>
<evidence type="ECO:0000313" key="4">
    <source>
        <dbReference type="Proteomes" id="UP001500063"/>
    </source>
</evidence>
<reference evidence="3 4" key="1">
    <citation type="journal article" date="2019" name="Int. J. Syst. Evol. Microbiol.">
        <title>The Global Catalogue of Microorganisms (GCM) 10K type strain sequencing project: providing services to taxonomists for standard genome sequencing and annotation.</title>
        <authorList>
            <consortium name="The Broad Institute Genomics Platform"/>
            <consortium name="The Broad Institute Genome Sequencing Center for Infectious Disease"/>
            <person name="Wu L."/>
            <person name="Ma J."/>
        </authorList>
    </citation>
    <scope>NUCLEOTIDE SEQUENCE [LARGE SCALE GENOMIC DNA]</scope>
    <source>
        <strain evidence="3 4">JCM 4565</strain>
    </source>
</reference>
<sequence>MKHEVNSESDPDHHEVVDLDKARLEHNLRAEEASSSSAESGTAEAVINVDRRGGPPSPGLLDRVRGAKRRPVVPAWAKSQQEFKAAGKGLAAYAWHVAAYHAVRTPWYASRLALQAPQGAARFVGGALQWVADAEGEPLRQSAATNEDIGDYLKLSRQRDRRVRWRTVVMVGVSIVGTATALSMYVLAPAWLLALCGSVATMAMGWLGQPADAPVIRRAVEIPRAHKLTSDIVLRALGALGIAAINQAQSKGGSGFSFTAPITRDGAGWRAEGDLPYGVTVTDVIDKRDRLASGLRRPLGCVWPEAVPDEHTGRLVLWVGDEDMSKAKKPTWPLLKGGTVDLFKAAPYGTDQRGRWVDVTLMYVSGIIGAIPRMGKTFLLRQLLLIASLDPRAELHVYDLKGTGDLGPLERVAHSYRAGDDDEDILYALRDLRALRDELRRRAKVIRDLPRDICPESKVTSDLASKKSLGLHPIVAGADECQVWFEHPEHGKEFEEICTDLVKRGPALGITLLLATQRPDAKSLPTGISANASSRWCLKVMGQLENDMVLGTSAYKRGVRATMFAWGDKGIHYFVGEGADARIVAAAYVDAPTADVISLRAYKLRKEAGLLSGHALGEEPAADTPSFDLLRDIAAVVSAKESKAWNETVAARLAELRPDVYGGWAAEQLTSALKPYGVRTVQLWGTTEDGKGANRRGIKRADIVKAIAERDGTAEAA</sequence>
<organism evidence="3 4">
    <name type="scientific">Streptomyces blastmyceticus</name>
    <dbReference type="NCBI Taxonomy" id="68180"/>
    <lineage>
        <taxon>Bacteria</taxon>
        <taxon>Bacillati</taxon>
        <taxon>Actinomycetota</taxon>
        <taxon>Actinomycetes</taxon>
        <taxon>Kitasatosporales</taxon>
        <taxon>Streptomycetaceae</taxon>
        <taxon>Streptomyces</taxon>
    </lineage>
</organism>
<comment type="caution">
    <text evidence="3">The sequence shown here is derived from an EMBL/GenBank/DDBJ whole genome shotgun (WGS) entry which is preliminary data.</text>
</comment>
<dbReference type="Proteomes" id="UP001500063">
    <property type="component" value="Unassembled WGS sequence"/>
</dbReference>
<name>A0ABN0XTC7_9ACTN</name>
<feature type="region of interest" description="Disordered" evidence="1">
    <location>
        <begin position="1"/>
        <end position="63"/>
    </location>
</feature>
<feature type="compositionally biased region" description="Low complexity" evidence="1">
    <location>
        <begin position="33"/>
        <end position="45"/>
    </location>
</feature>
<keyword evidence="2" id="KW-0472">Membrane</keyword>
<dbReference type="EMBL" id="BAAABW010000028">
    <property type="protein sequence ID" value="GAA0372275.1"/>
    <property type="molecule type" value="Genomic_DNA"/>
</dbReference>
<accession>A0ABN0XTC7</accession>
<dbReference type="SUPFAM" id="SSF52540">
    <property type="entry name" value="P-loop containing nucleoside triphosphate hydrolases"/>
    <property type="match status" value="1"/>
</dbReference>
<gene>
    <name evidence="3" type="ORF">GCM10010319_58080</name>
</gene>
<dbReference type="RefSeq" id="WP_344122499.1">
    <property type="nucleotide sequence ID" value="NZ_BAAABW010000028.1"/>
</dbReference>
<feature type="compositionally biased region" description="Basic and acidic residues" evidence="1">
    <location>
        <begin position="1"/>
        <end position="32"/>
    </location>
</feature>
<keyword evidence="2" id="KW-1133">Transmembrane helix</keyword>
<dbReference type="Gene3D" id="3.40.50.300">
    <property type="entry name" value="P-loop containing nucleotide triphosphate hydrolases"/>
    <property type="match status" value="1"/>
</dbReference>
<keyword evidence="2" id="KW-0812">Transmembrane</keyword>
<keyword evidence="4" id="KW-1185">Reference proteome</keyword>
<feature type="transmembrane region" description="Helical" evidence="2">
    <location>
        <begin position="163"/>
        <end position="184"/>
    </location>
</feature>
<evidence type="ECO:0000256" key="1">
    <source>
        <dbReference type="SAM" id="MobiDB-lite"/>
    </source>
</evidence>
<protein>
    <submittedName>
        <fullName evidence="3">FtsK/SpoIIIE domain-containing protein</fullName>
    </submittedName>
</protein>